<feature type="transmembrane region" description="Helical" evidence="2">
    <location>
        <begin position="107"/>
        <end position="127"/>
    </location>
</feature>
<feature type="transmembrane region" description="Helical" evidence="2">
    <location>
        <begin position="184"/>
        <end position="201"/>
    </location>
</feature>
<gene>
    <name evidence="4" type="ORF">BAU18_001140</name>
</gene>
<evidence type="ECO:0000256" key="1">
    <source>
        <dbReference type="SAM" id="MobiDB-lite"/>
    </source>
</evidence>
<sequence>MIARIRQKGFYGLAAFVALAVVMNQFLAVYRFNDHETAIYLVGIICFIFVALPRFWLRGPFALLALLVAGYQYFPLGQSFGLDWLVALQRQLRPLVFAVQQDGLGRTPSLLAFSLIFSGVALLALLIINYEHFLVSYSGLLLYLAMLAVFNHLDLVWQLLLVCGCGLLSSGLKQHRQRGGQANFSYLLAAAILLGVLGFAADKVPDALVRDRLSAQTVAVRDYFNAAGLYSYIERVGVGGNSRTGFSEDDEALGGALLDDETVLFEAQQLRPHYWRVDSKDFYTGKGWQRTTASEGQVIMESQFTLEAEAVGVPFLEVQHIDLTFHQEENYLPLPYGYNQVYLAAGFAGFVYAPDQRRVDLLARGGGEPSVEIASLEPIYDVASLQKVPLTNPSTDTIDYLQLPANFPMRIRELAGRVTAEATTLYDQVTAVESYLSQSEAFRYSKVDAVAPLPDQDYVDQFLFETKVGYCDNFSTAMVTMLRSLGISARWAKGFSQGTAIPSFDERKTYEIKNLNAHSWPEVYFEGFGWVPFEPTPSFSNPQRPGNAEAATEESVAAGVADTSTESNSSESQATSATTSQSTSESALTSDTAGKADPNGKSRIGTWKLWQVALLFAFALVIVAGGTCLWYFQIKLGLWLRLHLYRRPYEQGYLFLLKEAEKWLPRQSSEDLTSYSEKLAKAYPETAAFSQLTKTYEEHLYQGRELGAASRELLWLVADQLTALKKTQR</sequence>
<feature type="transmembrane region" description="Helical" evidence="2">
    <location>
        <begin position="12"/>
        <end position="32"/>
    </location>
</feature>
<comment type="caution">
    <text evidence="4">The sequence shown here is derived from an EMBL/GenBank/DDBJ whole genome shotgun (WGS) entry which is preliminary data.</text>
</comment>
<keyword evidence="5" id="KW-1185">Reference proteome</keyword>
<dbReference type="PANTHER" id="PTHR42736:SF1">
    <property type="entry name" value="PROTEIN-GLUTAMINE GAMMA-GLUTAMYLTRANSFERASE"/>
    <property type="match status" value="1"/>
</dbReference>
<dbReference type="PANTHER" id="PTHR42736">
    <property type="entry name" value="PROTEIN-GLUTAMINE GAMMA-GLUTAMYLTRANSFERASE"/>
    <property type="match status" value="1"/>
</dbReference>
<feature type="transmembrane region" description="Helical" evidence="2">
    <location>
        <begin position="134"/>
        <end position="150"/>
    </location>
</feature>
<dbReference type="SMART" id="SM00460">
    <property type="entry name" value="TGc"/>
    <property type="match status" value="1"/>
</dbReference>
<dbReference type="Pfam" id="PF01841">
    <property type="entry name" value="Transglut_core"/>
    <property type="match status" value="1"/>
</dbReference>
<dbReference type="RefSeq" id="WP_161868289.1">
    <property type="nucleotide sequence ID" value="NZ_MAEI02000001.1"/>
</dbReference>
<keyword evidence="2" id="KW-0472">Membrane</keyword>
<keyword evidence="2" id="KW-1133">Transmembrane helix</keyword>
<keyword evidence="2" id="KW-0812">Transmembrane</keyword>
<feature type="domain" description="Transglutaminase-like" evidence="3">
    <location>
        <begin position="463"/>
        <end position="537"/>
    </location>
</feature>
<dbReference type="Proteomes" id="UP001429357">
    <property type="component" value="Unassembled WGS sequence"/>
</dbReference>
<feature type="transmembrane region" description="Helical" evidence="2">
    <location>
        <begin position="156"/>
        <end position="172"/>
    </location>
</feature>
<dbReference type="InterPro" id="IPR002931">
    <property type="entry name" value="Transglutaminase-like"/>
</dbReference>
<dbReference type="InterPro" id="IPR052901">
    <property type="entry name" value="Bact_TGase-like"/>
</dbReference>
<evidence type="ECO:0000256" key="2">
    <source>
        <dbReference type="SAM" id="Phobius"/>
    </source>
</evidence>
<protein>
    <recommendedName>
        <fullName evidence="3">Transglutaminase-like domain-containing protein</fullName>
    </recommendedName>
</protein>
<feature type="region of interest" description="Disordered" evidence="1">
    <location>
        <begin position="539"/>
        <end position="598"/>
    </location>
</feature>
<dbReference type="InterPro" id="IPR038765">
    <property type="entry name" value="Papain-like_cys_pep_sf"/>
</dbReference>
<dbReference type="Gene3D" id="3.10.620.30">
    <property type="match status" value="1"/>
</dbReference>
<feature type="transmembrane region" description="Helical" evidence="2">
    <location>
        <begin position="609"/>
        <end position="632"/>
    </location>
</feature>
<feature type="compositionally biased region" description="Low complexity" evidence="1">
    <location>
        <begin position="563"/>
        <end position="590"/>
    </location>
</feature>
<name>A0ABV0F0T8_9ENTE</name>
<organism evidence="4 5">
    <name type="scientific">Enterococcus diestrammenae</name>
    <dbReference type="NCBI Taxonomy" id="1155073"/>
    <lineage>
        <taxon>Bacteria</taxon>
        <taxon>Bacillati</taxon>
        <taxon>Bacillota</taxon>
        <taxon>Bacilli</taxon>
        <taxon>Lactobacillales</taxon>
        <taxon>Enterococcaceae</taxon>
        <taxon>Enterococcus</taxon>
    </lineage>
</organism>
<evidence type="ECO:0000313" key="4">
    <source>
        <dbReference type="EMBL" id="MEO1781555.1"/>
    </source>
</evidence>
<reference evidence="4 5" key="2">
    <citation type="submission" date="2024-02" db="EMBL/GenBank/DDBJ databases">
        <title>The Genome Sequence of Enterococcus diestrammenae JM9A.</title>
        <authorList>
            <person name="Earl A."/>
            <person name="Manson A."/>
            <person name="Gilmore M."/>
            <person name="Sanders J."/>
            <person name="Shea T."/>
            <person name="Howe W."/>
            <person name="Livny J."/>
            <person name="Cuomo C."/>
            <person name="Neafsey D."/>
            <person name="Birren B."/>
        </authorList>
    </citation>
    <scope>NUCLEOTIDE SEQUENCE [LARGE SCALE GENOMIC DNA]</scope>
    <source>
        <strain evidence="4 5">JM9A</strain>
    </source>
</reference>
<evidence type="ECO:0000259" key="3">
    <source>
        <dbReference type="SMART" id="SM00460"/>
    </source>
</evidence>
<evidence type="ECO:0000313" key="5">
    <source>
        <dbReference type="Proteomes" id="UP001429357"/>
    </source>
</evidence>
<reference evidence="5" key="1">
    <citation type="submission" date="2016-06" db="EMBL/GenBank/DDBJ databases">
        <title>Four novel species of enterococci isolated from chicken manure.</title>
        <authorList>
            <person name="Van Tyne D."/>
        </authorList>
    </citation>
    <scope>NUCLEOTIDE SEQUENCE [LARGE SCALE GENOMIC DNA]</scope>
    <source>
        <strain evidence="5">JM9A</strain>
    </source>
</reference>
<proteinExistence type="predicted"/>
<dbReference type="EMBL" id="MAEI02000001">
    <property type="protein sequence ID" value="MEO1781555.1"/>
    <property type="molecule type" value="Genomic_DNA"/>
</dbReference>
<feature type="transmembrane region" description="Helical" evidence="2">
    <location>
        <begin position="38"/>
        <end position="57"/>
    </location>
</feature>
<dbReference type="SUPFAM" id="SSF54001">
    <property type="entry name" value="Cysteine proteinases"/>
    <property type="match status" value="1"/>
</dbReference>
<feature type="transmembrane region" description="Helical" evidence="2">
    <location>
        <begin position="64"/>
        <end position="87"/>
    </location>
</feature>
<accession>A0ABV0F0T8</accession>